<evidence type="ECO:0000256" key="1">
    <source>
        <dbReference type="SAM" id="MobiDB-lite"/>
    </source>
</evidence>
<dbReference type="EMBL" id="JAPMOS010000463">
    <property type="protein sequence ID" value="KAJ4452538.1"/>
    <property type="molecule type" value="Genomic_DNA"/>
</dbReference>
<gene>
    <name evidence="2" type="ORF">PAPYR_13268</name>
</gene>
<sequence>MSDAEKEAAAQEAARVQQHKRAAEKSAAEAAAPARMRESPCWDQAIGATLLFPDGNPLSYAEIQASFAGAAVEGRSRISILFDPGHYHDNALQGDACWLSDGGQ</sequence>
<protein>
    <submittedName>
        <fullName evidence="2">Uncharacterized protein</fullName>
    </submittedName>
</protein>
<name>A0ABQ8U415_9EUKA</name>
<keyword evidence="3" id="KW-1185">Reference proteome</keyword>
<accession>A0ABQ8U415</accession>
<organism evidence="2 3">
    <name type="scientific">Paratrimastix pyriformis</name>
    <dbReference type="NCBI Taxonomy" id="342808"/>
    <lineage>
        <taxon>Eukaryota</taxon>
        <taxon>Metamonada</taxon>
        <taxon>Preaxostyla</taxon>
        <taxon>Paratrimastigidae</taxon>
        <taxon>Paratrimastix</taxon>
    </lineage>
</organism>
<proteinExistence type="predicted"/>
<reference evidence="2" key="1">
    <citation type="journal article" date="2022" name="bioRxiv">
        <title>Genomics of Preaxostyla Flagellates Illuminates Evolutionary Transitions and the Path Towards Mitochondrial Loss.</title>
        <authorList>
            <person name="Novak L.V.F."/>
            <person name="Treitli S.C."/>
            <person name="Pyrih J."/>
            <person name="Halakuc P."/>
            <person name="Pipaliya S.V."/>
            <person name="Vacek V."/>
            <person name="Brzon O."/>
            <person name="Soukal P."/>
            <person name="Eme L."/>
            <person name="Dacks J.B."/>
            <person name="Karnkowska A."/>
            <person name="Elias M."/>
            <person name="Hampl V."/>
        </authorList>
    </citation>
    <scope>NUCLEOTIDE SEQUENCE</scope>
    <source>
        <strain evidence="2">RCP-MX</strain>
    </source>
</reference>
<evidence type="ECO:0000313" key="3">
    <source>
        <dbReference type="Proteomes" id="UP001141327"/>
    </source>
</evidence>
<dbReference type="Proteomes" id="UP001141327">
    <property type="component" value="Unassembled WGS sequence"/>
</dbReference>
<feature type="region of interest" description="Disordered" evidence="1">
    <location>
        <begin position="1"/>
        <end position="38"/>
    </location>
</feature>
<comment type="caution">
    <text evidence="2">The sequence shown here is derived from an EMBL/GenBank/DDBJ whole genome shotgun (WGS) entry which is preliminary data.</text>
</comment>
<evidence type="ECO:0000313" key="2">
    <source>
        <dbReference type="EMBL" id="KAJ4452538.1"/>
    </source>
</evidence>